<dbReference type="EMBL" id="BAEQ01000039">
    <property type="protein sequence ID" value="GAC29013.1"/>
    <property type="molecule type" value="Genomic_DNA"/>
</dbReference>
<gene>
    <name evidence="5" type="primary">acoA</name>
    <name evidence="5" type="ORF">GPAL_2152</name>
</gene>
<dbReference type="InterPro" id="IPR050642">
    <property type="entry name" value="PDH_E1_Alpha_Subunit"/>
</dbReference>
<dbReference type="InterPro" id="IPR001017">
    <property type="entry name" value="DH_E1"/>
</dbReference>
<dbReference type="GO" id="GO:0006086">
    <property type="term" value="P:pyruvate decarboxylation to acetyl-CoA"/>
    <property type="evidence" value="ECO:0007669"/>
    <property type="project" value="TreeGrafter"/>
</dbReference>
<dbReference type="GO" id="GO:0004739">
    <property type="term" value="F:pyruvate dehydrogenase (acetyl-transferring) activity"/>
    <property type="evidence" value="ECO:0007669"/>
    <property type="project" value="TreeGrafter"/>
</dbReference>
<dbReference type="SUPFAM" id="SSF52518">
    <property type="entry name" value="Thiamin diphosphate-binding fold (THDP-binding)"/>
    <property type="match status" value="1"/>
</dbReference>
<dbReference type="Proteomes" id="UP000006251">
    <property type="component" value="Unassembled WGS sequence"/>
</dbReference>
<protein>
    <submittedName>
        <fullName evidence="5">Acetoin:2,6-dichlorophenolindophenol oxidoreductase subunit alpha</fullName>
    </submittedName>
</protein>
<name>K6ZJF3_9ALTE</name>
<evidence type="ECO:0000313" key="6">
    <source>
        <dbReference type="Proteomes" id="UP000006251"/>
    </source>
</evidence>
<dbReference type="PANTHER" id="PTHR11516">
    <property type="entry name" value="PYRUVATE DEHYDROGENASE E1 COMPONENT, ALPHA SUBUNIT BACTERIAL AND ORGANELLAR"/>
    <property type="match status" value="1"/>
</dbReference>
<accession>K6ZJF3</accession>
<comment type="cofactor">
    <cofactor evidence="1">
        <name>thiamine diphosphate</name>
        <dbReference type="ChEBI" id="CHEBI:58937"/>
    </cofactor>
</comment>
<evidence type="ECO:0000313" key="5">
    <source>
        <dbReference type="EMBL" id="GAC29013.1"/>
    </source>
</evidence>
<comment type="caution">
    <text evidence="5">The sequence shown here is derived from an EMBL/GenBank/DDBJ whole genome shotgun (WGS) entry which is preliminary data.</text>
</comment>
<dbReference type="Gene3D" id="3.40.50.970">
    <property type="match status" value="1"/>
</dbReference>
<evidence type="ECO:0000259" key="4">
    <source>
        <dbReference type="Pfam" id="PF00676"/>
    </source>
</evidence>
<dbReference type="PANTHER" id="PTHR11516:SF60">
    <property type="entry name" value="PYRUVATE DEHYDROGENASE E1 COMPONENT SUBUNIT ALPHA"/>
    <property type="match status" value="1"/>
</dbReference>
<evidence type="ECO:0000256" key="1">
    <source>
        <dbReference type="ARBA" id="ARBA00001964"/>
    </source>
</evidence>
<dbReference type="CDD" id="cd02000">
    <property type="entry name" value="TPP_E1_PDC_ADC_BCADC"/>
    <property type="match status" value="1"/>
</dbReference>
<proteinExistence type="predicted"/>
<dbReference type="AlphaFoldDB" id="K6ZJF3"/>
<dbReference type="Pfam" id="PF00676">
    <property type="entry name" value="E1_dh"/>
    <property type="match status" value="1"/>
</dbReference>
<reference evidence="6" key="1">
    <citation type="journal article" date="2014" name="Environ. Microbiol.">
        <title>Comparative genomics of the marine bacterial genus Glaciecola reveals the high degree of genomic diversity and genomic characteristic for cold adaptation.</title>
        <authorList>
            <person name="Qin Q.L."/>
            <person name="Xie B.B."/>
            <person name="Yu Y."/>
            <person name="Shu Y.L."/>
            <person name="Rong J.C."/>
            <person name="Zhang Y.J."/>
            <person name="Zhao D.L."/>
            <person name="Chen X.L."/>
            <person name="Zhang X.Y."/>
            <person name="Chen B."/>
            <person name="Zhou B.C."/>
            <person name="Zhang Y.Z."/>
        </authorList>
    </citation>
    <scope>NUCLEOTIDE SEQUENCE [LARGE SCALE GENOMIC DNA]</scope>
    <source>
        <strain evidence="6">ACAM 615</strain>
    </source>
</reference>
<keyword evidence="2" id="KW-0560">Oxidoreductase</keyword>
<evidence type="ECO:0000256" key="2">
    <source>
        <dbReference type="ARBA" id="ARBA00023002"/>
    </source>
</evidence>
<feature type="domain" description="Dehydrogenase E1 component" evidence="4">
    <location>
        <begin position="19"/>
        <end position="291"/>
    </location>
</feature>
<organism evidence="5 6">
    <name type="scientific">Brumicola pallidula DSM 14239 = ACAM 615</name>
    <dbReference type="NCBI Taxonomy" id="1121922"/>
    <lineage>
        <taxon>Bacteria</taxon>
        <taxon>Pseudomonadati</taxon>
        <taxon>Pseudomonadota</taxon>
        <taxon>Gammaproteobacteria</taxon>
        <taxon>Alteromonadales</taxon>
        <taxon>Alteromonadaceae</taxon>
        <taxon>Brumicola</taxon>
    </lineage>
</organism>
<sequence>MELYYKDKTPVFDIAAGLIPGEIHSSHGQEACAVGTVFVLGQEDWITAAHRPHHTAIARGICVKKILCEIMGKANGLSAGRGGHMHLYSKEHKFCSSGIIAEGMGPAAGMALASRMQGKGGIGVCYLGEAAVNQGAWHEVMNMAGVYKLPFICVIEDNNWGVSVSKAASTAIARNSDRATSYNALGLYVDSNDPDDIYNKMTEATEYARSGKGPVILELKTYRLQGHMLGDPQHYVPEEEKLAFRDCTIDYKNKLVNEGVITESEADSIIADIKNEVDEAVEFAIKSPLPDAQNALTGNFV</sequence>
<dbReference type="STRING" id="1121922.GCA_000428905_01926"/>
<keyword evidence="3" id="KW-0786">Thiamine pyrophosphate</keyword>
<evidence type="ECO:0000256" key="3">
    <source>
        <dbReference type="ARBA" id="ARBA00023052"/>
    </source>
</evidence>
<keyword evidence="6" id="KW-1185">Reference proteome</keyword>
<dbReference type="InterPro" id="IPR029061">
    <property type="entry name" value="THDP-binding"/>
</dbReference>